<keyword evidence="2" id="KW-1185">Reference proteome</keyword>
<dbReference type="AlphaFoldDB" id="A0A940SXR5"/>
<protein>
    <submittedName>
        <fullName evidence="1">P27 family phage terminase small subunit</fullName>
    </submittedName>
</protein>
<dbReference type="InterPro" id="IPR006448">
    <property type="entry name" value="Phage_term_ssu_P27"/>
</dbReference>
<reference evidence="1" key="1">
    <citation type="submission" date="2020-12" db="EMBL/GenBank/DDBJ databases">
        <title>Vagococcus allomyrinae sp. nov. and Enterococcus lavae sp. nov., isolated from the larvae of Allomyrina dichotoma.</title>
        <authorList>
            <person name="Lee S.D."/>
        </authorList>
    </citation>
    <scope>NUCLEOTIDE SEQUENCE</scope>
    <source>
        <strain evidence="1">BWB3-3</strain>
    </source>
</reference>
<dbReference type="Proteomes" id="UP000674938">
    <property type="component" value="Unassembled WGS sequence"/>
</dbReference>
<organism evidence="1 2">
    <name type="scientific">Vagococcus allomyrinae</name>
    <dbReference type="NCBI Taxonomy" id="2794353"/>
    <lineage>
        <taxon>Bacteria</taxon>
        <taxon>Bacillati</taxon>
        <taxon>Bacillota</taxon>
        <taxon>Bacilli</taxon>
        <taxon>Lactobacillales</taxon>
        <taxon>Enterococcaceae</taxon>
        <taxon>Vagococcus</taxon>
    </lineage>
</organism>
<evidence type="ECO:0000313" key="2">
    <source>
        <dbReference type="Proteomes" id="UP000674938"/>
    </source>
</evidence>
<dbReference type="EMBL" id="JAEEGA010000027">
    <property type="protein sequence ID" value="MBP1044399.1"/>
    <property type="molecule type" value="Genomic_DNA"/>
</dbReference>
<name>A0A940SXR5_9ENTE</name>
<sequence>MKVSDLKRQLMLQVDLNDQMEVEKVERYIDLIKLYLKMNSSITKHGAMIEIENGSQKYMKPNPAIAEKVKLSRAIIALGKDLNLDVLNKTITSTEEDYSEDDLV</sequence>
<gene>
    <name evidence="1" type="ORF">I6N95_25655</name>
</gene>
<evidence type="ECO:0000313" key="1">
    <source>
        <dbReference type="EMBL" id="MBP1044399.1"/>
    </source>
</evidence>
<comment type="caution">
    <text evidence="1">The sequence shown here is derived from an EMBL/GenBank/DDBJ whole genome shotgun (WGS) entry which is preliminary data.</text>
</comment>
<accession>A0A940SXR5</accession>
<dbReference type="RefSeq" id="WP_209532851.1">
    <property type="nucleotide sequence ID" value="NZ_JAEEGA010000027.1"/>
</dbReference>
<proteinExistence type="predicted"/>
<dbReference type="Pfam" id="PF05119">
    <property type="entry name" value="Terminase_4"/>
    <property type="match status" value="1"/>
</dbReference>